<dbReference type="AlphaFoldDB" id="A0AAV8C3N9"/>
<sequence length="301" mass="33671">MTSSKEIIPYSSSMNDPPACVCPVEPKSSAITLTWLGKVRMVGTACLSTLARPTTGPVLIACVCLAALVYNKRNHTRPHIGPAEAATNKAANNTMLHRSMSIAALHGGKVALQRILDAQEARIDVAGLAGMVEKMKTIISTQPISFNELHRAAAKLEMTGREDDAIKMLQDALDKAQKNKQPHEAYELEMLLVEMLIYKGNQLDRALQCKCLKEKDISDARVPLYQAVIYTMKCDKTCAQRYYEDFQNIRNKFHWPDGIEEGSPLYGIVHVFDEFEYIVENLKKEIEHAHRLKAGTVNWKT</sequence>
<dbReference type="Proteomes" id="UP001140206">
    <property type="component" value="Chromosome 5"/>
</dbReference>
<organism evidence="1 2">
    <name type="scientific">Rhynchospora pubera</name>
    <dbReference type="NCBI Taxonomy" id="906938"/>
    <lineage>
        <taxon>Eukaryota</taxon>
        <taxon>Viridiplantae</taxon>
        <taxon>Streptophyta</taxon>
        <taxon>Embryophyta</taxon>
        <taxon>Tracheophyta</taxon>
        <taxon>Spermatophyta</taxon>
        <taxon>Magnoliopsida</taxon>
        <taxon>Liliopsida</taxon>
        <taxon>Poales</taxon>
        <taxon>Cyperaceae</taxon>
        <taxon>Cyperoideae</taxon>
        <taxon>Rhynchosporeae</taxon>
        <taxon>Rhynchospora</taxon>
    </lineage>
</organism>
<keyword evidence="1" id="KW-0812">Transmembrane</keyword>
<gene>
    <name evidence="1" type="ORF">LUZ62_084530</name>
</gene>
<accession>A0AAV8C3N9</accession>
<evidence type="ECO:0000313" key="2">
    <source>
        <dbReference type="Proteomes" id="UP001140206"/>
    </source>
</evidence>
<keyword evidence="2" id="KW-1185">Reference proteome</keyword>
<dbReference type="EMBL" id="JAMFTS010000005">
    <property type="protein sequence ID" value="KAJ4750125.1"/>
    <property type="molecule type" value="Genomic_DNA"/>
</dbReference>
<evidence type="ECO:0000313" key="1">
    <source>
        <dbReference type="EMBL" id="KAJ4750125.1"/>
    </source>
</evidence>
<dbReference type="PANTHER" id="PTHR36350:SF3">
    <property type="entry name" value="TRANSMEMBRANE PROTEIN"/>
    <property type="match status" value="1"/>
</dbReference>
<comment type="caution">
    <text evidence="1">The sequence shown here is derived from an EMBL/GenBank/DDBJ whole genome shotgun (WGS) entry which is preliminary data.</text>
</comment>
<reference evidence="1" key="1">
    <citation type="submission" date="2022-08" db="EMBL/GenBank/DDBJ databases">
        <authorList>
            <person name="Marques A."/>
        </authorList>
    </citation>
    <scope>NUCLEOTIDE SEQUENCE</scope>
    <source>
        <strain evidence="1">RhyPub2mFocal</strain>
        <tissue evidence="1">Leaves</tissue>
    </source>
</reference>
<keyword evidence="1" id="KW-0472">Membrane</keyword>
<proteinExistence type="predicted"/>
<protein>
    <submittedName>
        <fullName evidence="1">Transmembrane protein</fullName>
    </submittedName>
</protein>
<dbReference type="PANTHER" id="PTHR36350">
    <property type="entry name" value="TRANSMEMBRANE PROTEIN"/>
    <property type="match status" value="1"/>
</dbReference>
<name>A0AAV8C3N9_9POAL</name>